<name>A0A1X7J3E0_9BURK</name>
<dbReference type="GO" id="GO:0008757">
    <property type="term" value="F:S-adenosylmethionine-dependent methyltransferase activity"/>
    <property type="evidence" value="ECO:0007669"/>
    <property type="project" value="InterPro"/>
</dbReference>
<dbReference type="CDD" id="cd02440">
    <property type="entry name" value="AdoMet_MTases"/>
    <property type="match status" value="1"/>
</dbReference>
<evidence type="ECO:0000313" key="2">
    <source>
        <dbReference type="EMBL" id="SMG22158.1"/>
    </source>
</evidence>
<dbReference type="RefSeq" id="WP_085482016.1">
    <property type="nucleotide sequence ID" value="NZ_FXAT01000002.1"/>
</dbReference>
<dbReference type="InterPro" id="IPR029063">
    <property type="entry name" value="SAM-dependent_MTases_sf"/>
</dbReference>
<sequence length="229" mass="25447">MAQFHFVEDYERFVDNLVKQYPIDEAMARAVGGSYDDVGEMELNILRHAGLKDGMAVFDLGCGSGRLASALGRSGMDLDYLGTDIVQALLDYAKTKSPEHYRFIKHAALSIPAENSSVDVACAFSVFTHLLHHETYQYLEAMRHAVKPGGRVVFSFLEFADAGHWSIFEHTIHHQRMDVQTPLNSFIERSVIDAWAQRIGFRVVEYINGNVGIGGGAPLGQSTAILERI</sequence>
<accession>A0A1X7J3E0</accession>
<feature type="domain" description="Methyltransferase type 11" evidence="1">
    <location>
        <begin position="59"/>
        <end position="154"/>
    </location>
</feature>
<dbReference type="Pfam" id="PF08241">
    <property type="entry name" value="Methyltransf_11"/>
    <property type="match status" value="1"/>
</dbReference>
<evidence type="ECO:0000259" key="1">
    <source>
        <dbReference type="Pfam" id="PF08241"/>
    </source>
</evidence>
<dbReference type="Proteomes" id="UP000193228">
    <property type="component" value="Unassembled WGS sequence"/>
</dbReference>
<reference evidence="3" key="1">
    <citation type="submission" date="2017-04" db="EMBL/GenBank/DDBJ databases">
        <authorList>
            <person name="Varghese N."/>
            <person name="Submissions S."/>
        </authorList>
    </citation>
    <scope>NUCLEOTIDE SEQUENCE [LARGE SCALE GENOMIC DNA]</scope>
    <source>
        <strain evidence="3">LMG 29540</strain>
    </source>
</reference>
<dbReference type="STRING" id="1515439.SAMN06265784_102168"/>
<evidence type="ECO:0000313" key="3">
    <source>
        <dbReference type="Proteomes" id="UP000193228"/>
    </source>
</evidence>
<organism evidence="2 3">
    <name type="scientific">Paraburkholderia susongensis</name>
    <dbReference type="NCBI Taxonomy" id="1515439"/>
    <lineage>
        <taxon>Bacteria</taxon>
        <taxon>Pseudomonadati</taxon>
        <taxon>Pseudomonadota</taxon>
        <taxon>Betaproteobacteria</taxon>
        <taxon>Burkholderiales</taxon>
        <taxon>Burkholderiaceae</taxon>
        <taxon>Paraburkholderia</taxon>
    </lineage>
</organism>
<gene>
    <name evidence="2" type="ORF">SAMN06265784_102168</name>
</gene>
<dbReference type="PANTHER" id="PTHR43861:SF1">
    <property type="entry name" value="TRANS-ACONITATE 2-METHYLTRANSFERASE"/>
    <property type="match status" value="1"/>
</dbReference>
<dbReference type="EMBL" id="FXAT01000002">
    <property type="protein sequence ID" value="SMG22158.1"/>
    <property type="molecule type" value="Genomic_DNA"/>
</dbReference>
<keyword evidence="2" id="KW-0489">Methyltransferase</keyword>
<dbReference type="PANTHER" id="PTHR43861">
    <property type="entry name" value="TRANS-ACONITATE 2-METHYLTRANSFERASE-RELATED"/>
    <property type="match status" value="1"/>
</dbReference>
<dbReference type="AlphaFoldDB" id="A0A1X7J3E0"/>
<dbReference type="Gene3D" id="3.40.50.150">
    <property type="entry name" value="Vaccinia Virus protein VP39"/>
    <property type="match status" value="1"/>
</dbReference>
<dbReference type="SUPFAM" id="SSF53335">
    <property type="entry name" value="S-adenosyl-L-methionine-dependent methyltransferases"/>
    <property type="match status" value="1"/>
</dbReference>
<keyword evidence="2" id="KW-0808">Transferase</keyword>
<protein>
    <submittedName>
        <fullName evidence="2">Methyltransferase domain-containing protein</fullName>
    </submittedName>
</protein>
<dbReference type="OrthoDB" id="9772751at2"/>
<proteinExistence type="predicted"/>
<keyword evidence="3" id="KW-1185">Reference proteome</keyword>
<dbReference type="InterPro" id="IPR013216">
    <property type="entry name" value="Methyltransf_11"/>
</dbReference>
<dbReference type="GO" id="GO:0032259">
    <property type="term" value="P:methylation"/>
    <property type="evidence" value="ECO:0007669"/>
    <property type="project" value="UniProtKB-KW"/>
</dbReference>